<dbReference type="InterPro" id="IPR014048">
    <property type="entry name" value="MethylDNA_cys_MeTrfase_DNA-bd"/>
</dbReference>
<evidence type="ECO:0000256" key="8">
    <source>
        <dbReference type="ARBA" id="ARBA00049348"/>
    </source>
</evidence>
<dbReference type="EC" id="2.1.1.63" evidence="3"/>
<dbReference type="InterPro" id="IPR001497">
    <property type="entry name" value="MethylDNA_cys_MeTrfase_AS"/>
</dbReference>
<evidence type="ECO:0000256" key="1">
    <source>
        <dbReference type="ARBA" id="ARBA00001286"/>
    </source>
</evidence>
<dbReference type="Pfam" id="PF01035">
    <property type="entry name" value="DNA_binding_1"/>
    <property type="match status" value="1"/>
</dbReference>
<dbReference type="SUPFAM" id="SSF46767">
    <property type="entry name" value="Methylated DNA-protein cysteine methyltransferase, C-terminal domain"/>
    <property type="match status" value="1"/>
</dbReference>
<dbReference type="FunFam" id="1.10.10.10:FF:000214">
    <property type="entry name" value="Methylated-DNA--protein-cysteine methyltransferase"/>
    <property type="match status" value="1"/>
</dbReference>
<dbReference type="GO" id="GO:0032259">
    <property type="term" value="P:methylation"/>
    <property type="evidence" value="ECO:0007669"/>
    <property type="project" value="UniProtKB-KW"/>
</dbReference>
<gene>
    <name evidence="10" type="ORF">S01H1_07396</name>
</gene>
<feature type="domain" description="Methylated-DNA-[protein]-cysteine S-methyltransferase DNA binding" evidence="9">
    <location>
        <begin position="83"/>
        <end position="162"/>
    </location>
</feature>
<evidence type="ECO:0000256" key="6">
    <source>
        <dbReference type="ARBA" id="ARBA00022763"/>
    </source>
</evidence>
<protein>
    <recommendedName>
        <fullName evidence="3">methylated-DNA--[protein]-cysteine S-methyltransferase</fullName>
        <ecNumber evidence="3">2.1.1.63</ecNumber>
    </recommendedName>
</protein>
<dbReference type="GO" id="GO:0006281">
    <property type="term" value="P:DNA repair"/>
    <property type="evidence" value="ECO:0007669"/>
    <property type="project" value="UniProtKB-KW"/>
</dbReference>
<dbReference type="PANTHER" id="PTHR10815:SF5">
    <property type="entry name" value="METHYLATED-DNA--PROTEIN-CYSTEINE METHYLTRANSFERASE"/>
    <property type="match status" value="1"/>
</dbReference>
<evidence type="ECO:0000256" key="3">
    <source>
        <dbReference type="ARBA" id="ARBA00011918"/>
    </source>
</evidence>
<keyword evidence="4" id="KW-0489">Methyltransferase</keyword>
<comment type="catalytic activity">
    <reaction evidence="8">
        <text>a 6-O-methyl-2'-deoxyguanosine in DNA + L-cysteinyl-[protein] = S-methyl-L-cysteinyl-[protein] + a 2'-deoxyguanosine in DNA</text>
        <dbReference type="Rhea" id="RHEA:24000"/>
        <dbReference type="Rhea" id="RHEA-COMP:10131"/>
        <dbReference type="Rhea" id="RHEA-COMP:10132"/>
        <dbReference type="Rhea" id="RHEA-COMP:11367"/>
        <dbReference type="Rhea" id="RHEA-COMP:11368"/>
        <dbReference type="ChEBI" id="CHEBI:29950"/>
        <dbReference type="ChEBI" id="CHEBI:82612"/>
        <dbReference type="ChEBI" id="CHEBI:85445"/>
        <dbReference type="ChEBI" id="CHEBI:85448"/>
        <dbReference type="EC" id="2.1.1.63"/>
    </reaction>
</comment>
<dbReference type="GO" id="GO:0003908">
    <property type="term" value="F:methylated-DNA-[protein]-cysteine S-methyltransferase activity"/>
    <property type="evidence" value="ECO:0007669"/>
    <property type="project" value="UniProtKB-EC"/>
</dbReference>
<dbReference type="InterPro" id="IPR036388">
    <property type="entry name" value="WH-like_DNA-bd_sf"/>
</dbReference>
<keyword evidence="6" id="KW-0227">DNA damage</keyword>
<dbReference type="PROSITE" id="PS00374">
    <property type="entry name" value="MGMT"/>
    <property type="match status" value="1"/>
</dbReference>
<dbReference type="NCBIfam" id="TIGR00589">
    <property type="entry name" value="ogt"/>
    <property type="match status" value="1"/>
</dbReference>
<keyword evidence="7" id="KW-0234">DNA repair</keyword>
<sequence>MHDFLKLKLSPYWIGAVSEKEKLVKISVCYSQKDLYRSLGAALKEQTGSSSFLKRLKQDLLSYWQGERVDFTNYSLKLDRYSSFQRKVWRLTQEIPYGEVRSYKWIAKRLESKGYRAVGQALAHNPFPLIIPCHRVIREDKSLGGFSAGLDIKTKLLQIEGINLACLYE</sequence>
<organism evidence="10">
    <name type="scientific">marine sediment metagenome</name>
    <dbReference type="NCBI Taxonomy" id="412755"/>
    <lineage>
        <taxon>unclassified sequences</taxon>
        <taxon>metagenomes</taxon>
        <taxon>ecological metagenomes</taxon>
    </lineage>
</organism>
<dbReference type="Gene3D" id="1.10.10.10">
    <property type="entry name" value="Winged helix-like DNA-binding domain superfamily/Winged helix DNA-binding domain"/>
    <property type="match status" value="1"/>
</dbReference>
<proteinExistence type="inferred from homology"/>
<dbReference type="PANTHER" id="PTHR10815">
    <property type="entry name" value="METHYLATED-DNA--PROTEIN-CYSTEINE METHYLTRANSFERASE"/>
    <property type="match status" value="1"/>
</dbReference>
<reference evidence="10" key="1">
    <citation type="journal article" date="2014" name="Front. Microbiol.">
        <title>High frequency of phylogenetically diverse reductive dehalogenase-homologous genes in deep subseafloor sedimentary metagenomes.</title>
        <authorList>
            <person name="Kawai M."/>
            <person name="Futagami T."/>
            <person name="Toyoda A."/>
            <person name="Takaki Y."/>
            <person name="Nishi S."/>
            <person name="Hori S."/>
            <person name="Arai W."/>
            <person name="Tsubouchi T."/>
            <person name="Morono Y."/>
            <person name="Uchiyama I."/>
            <person name="Ito T."/>
            <person name="Fujiyama A."/>
            <person name="Inagaki F."/>
            <person name="Takami H."/>
        </authorList>
    </citation>
    <scope>NUCLEOTIDE SEQUENCE</scope>
    <source>
        <strain evidence="10">Expedition CK06-06</strain>
    </source>
</reference>
<comment type="catalytic activity">
    <reaction evidence="1">
        <text>a 4-O-methyl-thymidine in DNA + L-cysteinyl-[protein] = a thymidine in DNA + S-methyl-L-cysteinyl-[protein]</text>
        <dbReference type="Rhea" id="RHEA:53428"/>
        <dbReference type="Rhea" id="RHEA-COMP:10131"/>
        <dbReference type="Rhea" id="RHEA-COMP:10132"/>
        <dbReference type="Rhea" id="RHEA-COMP:13555"/>
        <dbReference type="Rhea" id="RHEA-COMP:13556"/>
        <dbReference type="ChEBI" id="CHEBI:29950"/>
        <dbReference type="ChEBI" id="CHEBI:82612"/>
        <dbReference type="ChEBI" id="CHEBI:137386"/>
        <dbReference type="ChEBI" id="CHEBI:137387"/>
        <dbReference type="EC" id="2.1.1.63"/>
    </reaction>
</comment>
<evidence type="ECO:0000256" key="2">
    <source>
        <dbReference type="ARBA" id="ARBA00008711"/>
    </source>
</evidence>
<keyword evidence="5" id="KW-0808">Transferase</keyword>
<evidence type="ECO:0000259" key="9">
    <source>
        <dbReference type="Pfam" id="PF01035"/>
    </source>
</evidence>
<evidence type="ECO:0000256" key="5">
    <source>
        <dbReference type="ARBA" id="ARBA00022679"/>
    </source>
</evidence>
<accession>X0SY57</accession>
<dbReference type="CDD" id="cd06445">
    <property type="entry name" value="ATase"/>
    <property type="match status" value="1"/>
</dbReference>
<dbReference type="InterPro" id="IPR036217">
    <property type="entry name" value="MethylDNA_cys_MeTrfase_DNAb"/>
</dbReference>
<comment type="caution">
    <text evidence="10">The sequence shown here is derived from an EMBL/GenBank/DDBJ whole genome shotgun (WGS) entry which is preliminary data.</text>
</comment>
<evidence type="ECO:0000256" key="4">
    <source>
        <dbReference type="ARBA" id="ARBA00022603"/>
    </source>
</evidence>
<name>X0SY57_9ZZZZ</name>
<dbReference type="AlphaFoldDB" id="X0SY57"/>
<dbReference type="EMBL" id="BARS01003815">
    <property type="protein sequence ID" value="GAF68745.1"/>
    <property type="molecule type" value="Genomic_DNA"/>
</dbReference>
<comment type="similarity">
    <text evidence="2">Belongs to the MGMT family.</text>
</comment>
<evidence type="ECO:0000313" key="10">
    <source>
        <dbReference type="EMBL" id="GAF68745.1"/>
    </source>
</evidence>
<evidence type="ECO:0000256" key="7">
    <source>
        <dbReference type="ARBA" id="ARBA00023204"/>
    </source>
</evidence>